<dbReference type="FunFam" id="3.40.850.10:FF:000373">
    <property type="entry name" value="p-loop nucleoside triphosphate hydrolase superfamily protein with CH (Calponin Homology) domain"/>
    <property type="match status" value="1"/>
</dbReference>
<dbReference type="InterPro" id="IPR036872">
    <property type="entry name" value="CH_dom_sf"/>
</dbReference>
<dbReference type="InterPro" id="IPR001715">
    <property type="entry name" value="CH_dom"/>
</dbReference>
<dbReference type="PROSITE" id="PS50067">
    <property type="entry name" value="KINESIN_MOTOR_2"/>
    <property type="match status" value="1"/>
</dbReference>
<feature type="region of interest" description="Disordered" evidence="7">
    <location>
        <begin position="802"/>
        <end position="844"/>
    </location>
</feature>
<evidence type="ECO:0000256" key="6">
    <source>
        <dbReference type="SAM" id="Coils"/>
    </source>
</evidence>
<evidence type="ECO:0000259" key="9">
    <source>
        <dbReference type="PROSITE" id="PS50067"/>
    </source>
</evidence>
<dbReference type="Gene3D" id="1.10.418.10">
    <property type="entry name" value="Calponin-like domain"/>
    <property type="match status" value="1"/>
</dbReference>
<dbReference type="SMART" id="SM00129">
    <property type="entry name" value="KISc"/>
    <property type="match status" value="1"/>
</dbReference>
<dbReference type="Pfam" id="PF00225">
    <property type="entry name" value="Kinesin"/>
    <property type="match status" value="1"/>
</dbReference>
<evidence type="ECO:0000259" key="8">
    <source>
        <dbReference type="PROSITE" id="PS50021"/>
    </source>
</evidence>
<protein>
    <submittedName>
        <fullName evidence="10">Kinesin-4-like protein</fullName>
    </submittedName>
</protein>
<dbReference type="InterPro" id="IPR036961">
    <property type="entry name" value="Kinesin_motor_dom_sf"/>
</dbReference>
<feature type="compositionally biased region" description="Basic and acidic residues" evidence="7">
    <location>
        <begin position="861"/>
        <end position="880"/>
    </location>
</feature>
<dbReference type="GO" id="GO:0003777">
    <property type="term" value="F:microtubule motor activity"/>
    <property type="evidence" value="ECO:0007669"/>
    <property type="project" value="InterPro"/>
</dbReference>
<keyword evidence="4 5" id="KW-0505">Motor protein</keyword>
<reference evidence="11" key="1">
    <citation type="journal article" date="2019" name="Plant Biotechnol. J.">
        <title>Genome sequencing of the Australian wild diploid species Gossypium australe highlights disease resistance and delayed gland morphogenesis.</title>
        <authorList>
            <person name="Cai Y."/>
            <person name="Cai X."/>
            <person name="Wang Q."/>
            <person name="Wang P."/>
            <person name="Zhang Y."/>
            <person name="Cai C."/>
            <person name="Xu Y."/>
            <person name="Wang K."/>
            <person name="Zhou Z."/>
            <person name="Wang C."/>
            <person name="Geng S."/>
            <person name="Li B."/>
            <person name="Dong Q."/>
            <person name="Hou Y."/>
            <person name="Wang H."/>
            <person name="Ai P."/>
            <person name="Liu Z."/>
            <person name="Yi F."/>
            <person name="Sun M."/>
            <person name="An G."/>
            <person name="Cheng J."/>
            <person name="Zhang Y."/>
            <person name="Shi Q."/>
            <person name="Xie Y."/>
            <person name="Shi X."/>
            <person name="Chang Y."/>
            <person name="Huang F."/>
            <person name="Chen Y."/>
            <person name="Hong S."/>
            <person name="Mi L."/>
            <person name="Sun Q."/>
            <person name="Zhang L."/>
            <person name="Zhou B."/>
            <person name="Peng R."/>
            <person name="Zhang X."/>
            <person name="Liu F."/>
        </authorList>
    </citation>
    <scope>NUCLEOTIDE SEQUENCE [LARGE SCALE GENOMIC DNA]</scope>
    <source>
        <strain evidence="11">cv. PA1801</strain>
    </source>
</reference>
<name>A0A5B6UFD7_9ROSI</name>
<comment type="caution">
    <text evidence="10">The sequence shown here is derived from an EMBL/GenBank/DDBJ whole genome shotgun (WGS) entry which is preliminary data.</text>
</comment>
<dbReference type="GO" id="GO:0007018">
    <property type="term" value="P:microtubule-based movement"/>
    <property type="evidence" value="ECO:0007669"/>
    <property type="project" value="InterPro"/>
</dbReference>
<evidence type="ECO:0000256" key="1">
    <source>
        <dbReference type="ARBA" id="ARBA00010899"/>
    </source>
</evidence>
<keyword evidence="2 5" id="KW-0547">Nucleotide-binding</keyword>
<evidence type="ECO:0000313" key="10">
    <source>
        <dbReference type="EMBL" id="KAA3456499.1"/>
    </source>
</evidence>
<dbReference type="PROSITE" id="PS00411">
    <property type="entry name" value="KINESIN_MOTOR_1"/>
    <property type="match status" value="1"/>
</dbReference>
<accession>A0A5B6UFD7</accession>
<dbReference type="GO" id="GO:0005524">
    <property type="term" value="F:ATP binding"/>
    <property type="evidence" value="ECO:0007669"/>
    <property type="project" value="UniProtKB-UniRule"/>
</dbReference>
<feature type="coiled-coil region" evidence="6">
    <location>
        <begin position="283"/>
        <end position="353"/>
    </location>
</feature>
<feature type="compositionally biased region" description="Basic and acidic residues" evidence="7">
    <location>
        <begin position="948"/>
        <end position="967"/>
    </location>
</feature>
<dbReference type="GO" id="GO:0015630">
    <property type="term" value="C:microtubule cytoskeleton"/>
    <property type="evidence" value="ECO:0007669"/>
    <property type="project" value="TreeGrafter"/>
</dbReference>
<proteinExistence type="inferred from homology"/>
<dbReference type="SUPFAM" id="SSF52540">
    <property type="entry name" value="P-loop containing nucleoside triphosphate hydrolases"/>
    <property type="match status" value="1"/>
</dbReference>
<keyword evidence="11" id="KW-1185">Reference proteome</keyword>
<feature type="compositionally biased region" description="Low complexity" evidence="7">
    <location>
        <begin position="821"/>
        <end position="844"/>
    </location>
</feature>
<dbReference type="FunFam" id="3.40.850.10:FF:000111">
    <property type="entry name" value="p-loop nucleoside triphosphate hydrolase superfamily protein with CH (Calponin Homology) domain"/>
    <property type="match status" value="1"/>
</dbReference>
<dbReference type="InterPro" id="IPR027640">
    <property type="entry name" value="Kinesin-like_fam"/>
</dbReference>
<dbReference type="PRINTS" id="PR00380">
    <property type="entry name" value="KINESINHEAVY"/>
</dbReference>
<dbReference type="OrthoDB" id="3176171at2759"/>
<dbReference type="InterPro" id="IPR001752">
    <property type="entry name" value="Kinesin_motor_dom"/>
</dbReference>
<feature type="region of interest" description="Disordered" evidence="7">
    <location>
        <begin position="944"/>
        <end position="1029"/>
    </location>
</feature>
<feature type="compositionally biased region" description="Low complexity" evidence="7">
    <location>
        <begin position="996"/>
        <end position="1023"/>
    </location>
</feature>
<evidence type="ECO:0000256" key="4">
    <source>
        <dbReference type="ARBA" id="ARBA00023175"/>
    </source>
</evidence>
<evidence type="ECO:0000256" key="3">
    <source>
        <dbReference type="ARBA" id="ARBA00022840"/>
    </source>
</evidence>
<feature type="region of interest" description="Disordered" evidence="7">
    <location>
        <begin position="858"/>
        <end position="880"/>
    </location>
</feature>
<dbReference type="EMBL" id="SMMG02000011">
    <property type="protein sequence ID" value="KAA3456499.1"/>
    <property type="molecule type" value="Genomic_DNA"/>
</dbReference>
<evidence type="ECO:0000256" key="2">
    <source>
        <dbReference type="ARBA" id="ARBA00022741"/>
    </source>
</evidence>
<dbReference type="Pfam" id="PF00307">
    <property type="entry name" value="CH"/>
    <property type="match status" value="1"/>
</dbReference>
<dbReference type="Proteomes" id="UP000325315">
    <property type="component" value="Unassembled WGS sequence"/>
</dbReference>
<dbReference type="InterPro" id="IPR031852">
    <property type="entry name" value="Vik1/Cik1_MT-bd"/>
</dbReference>
<sequence>MHMKESGTANGLHGTHNVDIEQMGSFEGVIRGDWLSSLVDWLNAIFPDLRLPLDMTEDELRGCLIDGTIFCTILNKLHPGSVEMDGDSDCGLANVKKFLIAMDEMGLPSFELSDIEQGHMMPVLECLKTLRSCFNPNDEVNSFQYPSRKRWDLSGEFESIQMKQGCYADLSDATVLELLKSSSLDNVSTQSLFSIIYKIMDESIERRKGDVPHRVACLLRKIVEEIEWRVSTRARNLKNQNKLFRAQEEKYQSRIRALETLAKGTMEENMVVLKNLQHIKFEKSKLEEKGKVEEQDVLQLKKEKVQKDLEISRLKEELESSKKMHEIQCLQLEAQAEDNKVLLEKKLKEVECLLSDSRKKVDELQSFSESKQKRWKDKERSYQSFIDQQFRALKELRDASKSVKREVLKTKKSYSEDLNFLGIKLKGVVDAAENYHLVLSENRRLYNEVQDLKGNIRVYCRIRPFLPGQSKKQTAIEYVGENGELVVSNPSKLGKDTHRLFKFNKVFSPAATQEEVFLDTQPLIRSVLDGYNVCIFAYGQTGSGKTYTMSGPNLSSKEDWGVNYRALNDLFQISQSRKSSIIYEVGVQMVEIYNEQVRDLLVIDTSMHSVKSTTDVLELMNIGLMNRAVGATALNERSSRSHSILTVHVRGTDIKTNAVLRGSLHLVDLAGSERVDRSEATGDRLREAQHINKSLSALGDVIFALAQKNSHVPYRNSKLTQVLQSSLGGQAKTLMFVQLNPDVESYAETISTLKFAERVSGVELGAARTNREGRDIRELMEQVSSLKETITKKDQEIERLQLLKGNGNGTKRGMSSLRYESSSPRGRSSGTPRQSLGLSRRPSLGSFEKADVDADIFSANGDKHSESGSHRSIDESRHQNESLAHTNMIGRDLGPNLTDDIELLGFGNADSEERLSDISDGDLSMGATDTDGSICSAVEFTLFPEVPKPPDKPEKVEKASKSEKSDNIGKSIAPSLPSKLPKLSQKVLQTKPTARLSLSRSTSKIPSSSKKITAATTSNSSIKPPKRRP</sequence>
<evidence type="ECO:0000256" key="7">
    <source>
        <dbReference type="SAM" id="MobiDB-lite"/>
    </source>
</evidence>
<feature type="binding site" evidence="5">
    <location>
        <begin position="539"/>
        <end position="546"/>
    </location>
    <ligand>
        <name>ATP</name>
        <dbReference type="ChEBI" id="CHEBI:30616"/>
    </ligand>
</feature>
<dbReference type="InterPro" id="IPR027417">
    <property type="entry name" value="P-loop_NTPase"/>
</dbReference>
<dbReference type="Pfam" id="PF16796">
    <property type="entry name" value="Microtub_bd"/>
    <property type="match status" value="1"/>
</dbReference>
<evidence type="ECO:0000313" key="11">
    <source>
        <dbReference type="Proteomes" id="UP000325315"/>
    </source>
</evidence>
<feature type="domain" description="Calponin-homology (CH)" evidence="8">
    <location>
        <begin position="32"/>
        <end position="135"/>
    </location>
</feature>
<organism evidence="10 11">
    <name type="scientific">Gossypium australe</name>
    <dbReference type="NCBI Taxonomy" id="47621"/>
    <lineage>
        <taxon>Eukaryota</taxon>
        <taxon>Viridiplantae</taxon>
        <taxon>Streptophyta</taxon>
        <taxon>Embryophyta</taxon>
        <taxon>Tracheophyta</taxon>
        <taxon>Spermatophyta</taxon>
        <taxon>Magnoliopsida</taxon>
        <taxon>eudicotyledons</taxon>
        <taxon>Gunneridae</taxon>
        <taxon>Pentapetalae</taxon>
        <taxon>rosids</taxon>
        <taxon>malvids</taxon>
        <taxon>Malvales</taxon>
        <taxon>Malvaceae</taxon>
        <taxon>Malvoideae</taxon>
        <taxon>Gossypium</taxon>
    </lineage>
</organism>
<gene>
    <name evidence="10" type="ORF">EPI10_003299</name>
</gene>
<dbReference type="PANTHER" id="PTHR47972:SF14">
    <property type="entry name" value="KINESIN-LIKE PROTEIN KIN-14J"/>
    <property type="match status" value="1"/>
</dbReference>
<comment type="similarity">
    <text evidence="1">Belongs to the TRAFAC class myosin-kinesin ATPase superfamily. Kinesin family. KIN-14 subfamily.</text>
</comment>
<dbReference type="GO" id="GO:0008017">
    <property type="term" value="F:microtubule binding"/>
    <property type="evidence" value="ECO:0007669"/>
    <property type="project" value="InterPro"/>
</dbReference>
<dbReference type="AlphaFoldDB" id="A0A5B6UFD7"/>
<dbReference type="SUPFAM" id="SSF47576">
    <property type="entry name" value="Calponin-homology domain, CH-domain"/>
    <property type="match status" value="1"/>
</dbReference>
<keyword evidence="3 5" id="KW-0067">ATP-binding</keyword>
<dbReference type="Gene3D" id="3.40.850.10">
    <property type="entry name" value="Kinesin motor domain"/>
    <property type="match status" value="1"/>
</dbReference>
<dbReference type="PANTHER" id="PTHR47972">
    <property type="entry name" value="KINESIN-LIKE PROTEIN KLP-3"/>
    <property type="match status" value="1"/>
</dbReference>
<dbReference type="PROSITE" id="PS50021">
    <property type="entry name" value="CH"/>
    <property type="match status" value="1"/>
</dbReference>
<feature type="domain" description="Kinesin motor" evidence="9">
    <location>
        <begin position="455"/>
        <end position="762"/>
    </location>
</feature>
<dbReference type="InterPro" id="IPR019821">
    <property type="entry name" value="Kinesin_motor_CS"/>
</dbReference>
<keyword evidence="6" id="KW-0175">Coiled coil</keyword>
<evidence type="ECO:0000256" key="5">
    <source>
        <dbReference type="PROSITE-ProRule" id="PRU00283"/>
    </source>
</evidence>